<organism evidence="1 2">
    <name type="scientific">Musa troglodytarum</name>
    <name type="common">fe'i banana</name>
    <dbReference type="NCBI Taxonomy" id="320322"/>
    <lineage>
        <taxon>Eukaryota</taxon>
        <taxon>Viridiplantae</taxon>
        <taxon>Streptophyta</taxon>
        <taxon>Embryophyta</taxon>
        <taxon>Tracheophyta</taxon>
        <taxon>Spermatophyta</taxon>
        <taxon>Magnoliopsida</taxon>
        <taxon>Liliopsida</taxon>
        <taxon>Zingiberales</taxon>
        <taxon>Musaceae</taxon>
        <taxon>Musa</taxon>
    </lineage>
</organism>
<sequence>MMYRLAKPDPTSLESPRWAQVATILEYAIIERELRSGKMSVSRMIRQGVAVQINRPHRVDPMRLLKVLSNTAASTPSYAPQSPQNGCTKYNKSTLGMLTAFLTM</sequence>
<dbReference type="EMBL" id="CP097508">
    <property type="protein sequence ID" value="URE11834.1"/>
    <property type="molecule type" value="Genomic_DNA"/>
</dbReference>
<dbReference type="Proteomes" id="UP001055439">
    <property type="component" value="Chromosome 6"/>
</dbReference>
<keyword evidence="2" id="KW-1185">Reference proteome</keyword>
<reference evidence="1" key="1">
    <citation type="submission" date="2022-05" db="EMBL/GenBank/DDBJ databases">
        <title>The Musa troglodytarum L. genome provides insights into the mechanism of non-climacteric behaviour and enrichment of carotenoids.</title>
        <authorList>
            <person name="Wang J."/>
        </authorList>
    </citation>
    <scope>NUCLEOTIDE SEQUENCE</scope>
    <source>
        <tissue evidence="1">Leaf</tissue>
    </source>
</reference>
<gene>
    <name evidence="1" type="ORF">MUK42_35921</name>
</gene>
<proteinExistence type="predicted"/>
<dbReference type="AlphaFoldDB" id="A0A9E7GAV6"/>
<accession>A0A9E7GAV6</accession>
<evidence type="ECO:0000313" key="2">
    <source>
        <dbReference type="Proteomes" id="UP001055439"/>
    </source>
</evidence>
<protein>
    <submittedName>
        <fullName evidence="1">Uncharacterized protein</fullName>
    </submittedName>
</protein>
<name>A0A9E7GAV6_9LILI</name>
<evidence type="ECO:0000313" key="1">
    <source>
        <dbReference type="EMBL" id="URE11834.1"/>
    </source>
</evidence>